<evidence type="ECO:0000256" key="1">
    <source>
        <dbReference type="ARBA" id="ARBA00022603"/>
    </source>
</evidence>
<dbReference type="InterPro" id="IPR003788">
    <property type="entry name" value="NDUFAF7"/>
</dbReference>
<keyword evidence="1 3" id="KW-0489">Methyltransferase</keyword>
<comment type="caution">
    <text evidence="3">The sequence shown here is derived from an EMBL/GenBank/DDBJ whole genome shotgun (WGS) entry which is preliminary data.</text>
</comment>
<sequence>MRPDSERSGAQSYLGEGAGATARLTEEVMAIIATEGSISFRKYFDLVLYHPEWGYYSHPKQSRTGKEGDFFTAVSVGPLFGQILAEYAFSSWERQGRPSIFRIVEWGAEQGDLAKDILAAGTGIGGCFGQALHYAVVEPLPQKRTAMAEGLENVEVVAEAAELGAQPGLVIANELIDALSFWLIRWEKGQWWEKRVTSAGNGLVFELAKPCAGLEGRLSIVAGRFEEGYESELRPSLADLLAEMKSVLTGGEVLLFDYGFERPDLYHPSRTTGTIRTYGSHQAGEDPLVTPGQIDITAHVDFTSLAEDARSVGLQPALLESQGHFLTQAATRLLTRMDGQVDPSFIRQFQTLTHPAYLGAKFSVFRATLGSE</sequence>
<dbReference type="AlphaFoldDB" id="A0A918WQ39"/>
<dbReference type="InterPro" id="IPR029063">
    <property type="entry name" value="SAM-dependent_MTases_sf"/>
</dbReference>
<protein>
    <submittedName>
        <fullName evidence="3">SAM-dependent methyltransferase</fullName>
    </submittedName>
</protein>
<evidence type="ECO:0000313" key="4">
    <source>
        <dbReference type="Proteomes" id="UP000644507"/>
    </source>
</evidence>
<proteinExistence type="predicted"/>
<dbReference type="GO" id="GO:0032259">
    <property type="term" value="P:methylation"/>
    <property type="evidence" value="ECO:0007669"/>
    <property type="project" value="UniProtKB-KW"/>
</dbReference>
<dbReference type="Pfam" id="PF02636">
    <property type="entry name" value="Methyltransf_28"/>
    <property type="match status" value="1"/>
</dbReference>
<gene>
    <name evidence="3" type="ORF">GCM10007100_36610</name>
</gene>
<evidence type="ECO:0000313" key="3">
    <source>
        <dbReference type="EMBL" id="GHC65506.1"/>
    </source>
</evidence>
<keyword evidence="4" id="KW-1185">Reference proteome</keyword>
<dbReference type="EMBL" id="BMXI01000019">
    <property type="protein sequence ID" value="GHC65506.1"/>
    <property type="molecule type" value="Genomic_DNA"/>
</dbReference>
<reference evidence="3" key="1">
    <citation type="journal article" date="2014" name="Int. J. Syst. Evol. Microbiol.">
        <title>Complete genome sequence of Corynebacterium casei LMG S-19264T (=DSM 44701T), isolated from a smear-ripened cheese.</title>
        <authorList>
            <consortium name="US DOE Joint Genome Institute (JGI-PGF)"/>
            <person name="Walter F."/>
            <person name="Albersmeier A."/>
            <person name="Kalinowski J."/>
            <person name="Ruckert C."/>
        </authorList>
    </citation>
    <scope>NUCLEOTIDE SEQUENCE</scope>
    <source>
        <strain evidence="3">KCTC 12988</strain>
    </source>
</reference>
<keyword evidence="2" id="KW-0808">Transferase</keyword>
<dbReference type="Proteomes" id="UP000644507">
    <property type="component" value="Unassembled WGS sequence"/>
</dbReference>
<dbReference type="InterPro" id="IPR038375">
    <property type="entry name" value="NDUFAF7_sf"/>
</dbReference>
<dbReference type="SUPFAM" id="SSF53335">
    <property type="entry name" value="S-adenosyl-L-methionine-dependent methyltransferases"/>
    <property type="match status" value="1"/>
</dbReference>
<name>A0A918WQ39_9BACT</name>
<dbReference type="PANTHER" id="PTHR12049:SF7">
    <property type="entry name" value="PROTEIN ARGININE METHYLTRANSFERASE NDUFAF7, MITOCHONDRIAL"/>
    <property type="match status" value="1"/>
</dbReference>
<accession>A0A918WQ39</accession>
<dbReference type="Gene3D" id="3.40.50.12710">
    <property type="match status" value="1"/>
</dbReference>
<reference evidence="3" key="2">
    <citation type="submission" date="2020-09" db="EMBL/GenBank/DDBJ databases">
        <authorList>
            <person name="Sun Q."/>
            <person name="Kim S."/>
        </authorList>
    </citation>
    <scope>NUCLEOTIDE SEQUENCE</scope>
    <source>
        <strain evidence="3">KCTC 12988</strain>
    </source>
</reference>
<dbReference type="GO" id="GO:0035243">
    <property type="term" value="F:protein-arginine omega-N symmetric methyltransferase activity"/>
    <property type="evidence" value="ECO:0007669"/>
    <property type="project" value="TreeGrafter"/>
</dbReference>
<organism evidence="3 4">
    <name type="scientific">Roseibacillus persicicus</name>
    <dbReference type="NCBI Taxonomy" id="454148"/>
    <lineage>
        <taxon>Bacteria</taxon>
        <taxon>Pseudomonadati</taxon>
        <taxon>Verrucomicrobiota</taxon>
        <taxon>Verrucomicrobiia</taxon>
        <taxon>Verrucomicrobiales</taxon>
        <taxon>Verrucomicrobiaceae</taxon>
        <taxon>Roseibacillus</taxon>
    </lineage>
</organism>
<evidence type="ECO:0000256" key="2">
    <source>
        <dbReference type="ARBA" id="ARBA00022679"/>
    </source>
</evidence>
<dbReference type="PANTHER" id="PTHR12049">
    <property type="entry name" value="PROTEIN ARGININE METHYLTRANSFERASE NDUFAF7, MITOCHONDRIAL"/>
    <property type="match status" value="1"/>
</dbReference>